<dbReference type="OrthoDB" id="67297at2"/>
<evidence type="ECO:0000256" key="2">
    <source>
        <dbReference type="ARBA" id="ARBA00000751"/>
    </source>
</evidence>
<dbReference type="EMBL" id="FNGY01000006">
    <property type="protein sequence ID" value="SDN07205.1"/>
    <property type="molecule type" value="Genomic_DNA"/>
</dbReference>
<comment type="catalytic activity">
    <reaction evidence="2">
        <text>2,5-diamino-6-hydroxy-4-(5-phosphoribosylamino)-pyrimidine + H2O = 2,5,6-triamino-4-hydroxypyrimidine + D-ribose 5-phosphate</text>
        <dbReference type="Rhea" id="RHEA:23436"/>
        <dbReference type="ChEBI" id="CHEBI:15377"/>
        <dbReference type="ChEBI" id="CHEBI:58614"/>
        <dbReference type="ChEBI" id="CHEBI:78346"/>
        <dbReference type="ChEBI" id="CHEBI:137796"/>
    </reaction>
</comment>
<dbReference type="Gene3D" id="1.10.357.40">
    <property type="entry name" value="YbiA-like"/>
    <property type="match status" value="1"/>
</dbReference>
<keyword evidence="5" id="KW-1185">Reference proteome</keyword>
<gene>
    <name evidence="4" type="ORF">SAMN05421820_10685</name>
</gene>
<protein>
    <recommendedName>
        <fullName evidence="3">NADAR domain-containing protein</fullName>
    </recommendedName>
</protein>
<organism evidence="4 5">
    <name type="scientific">Pedobacter steynii</name>
    <dbReference type="NCBI Taxonomy" id="430522"/>
    <lineage>
        <taxon>Bacteria</taxon>
        <taxon>Pseudomonadati</taxon>
        <taxon>Bacteroidota</taxon>
        <taxon>Sphingobacteriia</taxon>
        <taxon>Sphingobacteriales</taxon>
        <taxon>Sphingobacteriaceae</taxon>
        <taxon>Pedobacter</taxon>
    </lineage>
</organism>
<dbReference type="Proteomes" id="UP000183200">
    <property type="component" value="Unassembled WGS sequence"/>
</dbReference>
<evidence type="ECO:0000256" key="1">
    <source>
        <dbReference type="ARBA" id="ARBA00000022"/>
    </source>
</evidence>
<evidence type="ECO:0000259" key="3">
    <source>
        <dbReference type="Pfam" id="PF08719"/>
    </source>
</evidence>
<proteinExistence type="predicted"/>
<evidence type="ECO:0000313" key="4">
    <source>
        <dbReference type="EMBL" id="SDN07205.1"/>
    </source>
</evidence>
<reference evidence="5" key="1">
    <citation type="submission" date="2016-10" db="EMBL/GenBank/DDBJ databases">
        <authorList>
            <person name="Varghese N."/>
            <person name="Submissions S."/>
        </authorList>
    </citation>
    <scope>NUCLEOTIDE SEQUENCE [LARGE SCALE GENOMIC DNA]</scope>
    <source>
        <strain evidence="5">DSM 19110</strain>
    </source>
</reference>
<dbReference type="SUPFAM" id="SSF143990">
    <property type="entry name" value="YbiA-like"/>
    <property type="match status" value="1"/>
</dbReference>
<dbReference type="NCBIfam" id="TIGR02464">
    <property type="entry name" value="ribofla_fusion"/>
    <property type="match status" value="1"/>
</dbReference>
<dbReference type="AlphaFoldDB" id="A0A1G9YF90"/>
<dbReference type="Pfam" id="PF08719">
    <property type="entry name" value="NADAR"/>
    <property type="match status" value="1"/>
</dbReference>
<sequence length="216" mass="24844">MNNNHKKALIEKYRKKEKIKFLFFWGHQPSRDGSASVSCFSQWWVAHFEYEGKVYPSAEHWMMVKKAELFGDVAIAERILNAKSPAEAKKLGRLVERFDPEVWDAQKFDLVVAGNYQKFSQHQELKDFLLQTNKRVLVEASPVDPIWGIGLAADDSKAENPLLWEGENLLGFALMEVRERLNSISDETIMSSQITSRNEPSLRAPECNKKTIDLDE</sequence>
<dbReference type="RefSeq" id="WP_074609200.1">
    <property type="nucleotide sequence ID" value="NZ_FNGY01000006.1"/>
</dbReference>
<name>A0A1G9YF90_9SPHI</name>
<dbReference type="InterPro" id="IPR012816">
    <property type="entry name" value="NADAR"/>
</dbReference>
<dbReference type="InterPro" id="IPR037238">
    <property type="entry name" value="YbiA-like_sf"/>
</dbReference>
<dbReference type="CDD" id="cd15457">
    <property type="entry name" value="NADAR"/>
    <property type="match status" value="1"/>
</dbReference>
<accession>A0A1G9YF90</accession>
<evidence type="ECO:0000313" key="5">
    <source>
        <dbReference type="Proteomes" id="UP000183200"/>
    </source>
</evidence>
<feature type="domain" description="NADAR" evidence="3">
    <location>
        <begin position="23"/>
        <end position="181"/>
    </location>
</feature>
<comment type="catalytic activity">
    <reaction evidence="1">
        <text>5-amino-6-(5-phospho-D-ribosylamino)uracil + H2O = 5,6-diaminouracil + D-ribose 5-phosphate</text>
        <dbReference type="Rhea" id="RHEA:55020"/>
        <dbReference type="ChEBI" id="CHEBI:15377"/>
        <dbReference type="ChEBI" id="CHEBI:46252"/>
        <dbReference type="ChEBI" id="CHEBI:58453"/>
        <dbReference type="ChEBI" id="CHEBI:78346"/>
    </reaction>
</comment>